<organism evidence="2 3">
    <name type="scientific">Mycena metata</name>
    <dbReference type="NCBI Taxonomy" id="1033252"/>
    <lineage>
        <taxon>Eukaryota</taxon>
        <taxon>Fungi</taxon>
        <taxon>Dikarya</taxon>
        <taxon>Basidiomycota</taxon>
        <taxon>Agaricomycotina</taxon>
        <taxon>Agaricomycetes</taxon>
        <taxon>Agaricomycetidae</taxon>
        <taxon>Agaricales</taxon>
        <taxon>Marasmiineae</taxon>
        <taxon>Mycenaceae</taxon>
        <taxon>Mycena</taxon>
    </lineage>
</organism>
<dbReference type="AlphaFoldDB" id="A0AAD7NKP2"/>
<dbReference type="EMBL" id="JARKIB010000025">
    <property type="protein sequence ID" value="KAJ7765804.1"/>
    <property type="molecule type" value="Genomic_DNA"/>
</dbReference>
<name>A0AAD7NKP2_9AGAR</name>
<evidence type="ECO:0000256" key="1">
    <source>
        <dbReference type="SAM" id="MobiDB-lite"/>
    </source>
</evidence>
<evidence type="ECO:0000313" key="3">
    <source>
        <dbReference type="Proteomes" id="UP001215598"/>
    </source>
</evidence>
<comment type="caution">
    <text evidence="2">The sequence shown here is derived from an EMBL/GenBank/DDBJ whole genome shotgun (WGS) entry which is preliminary data.</text>
</comment>
<proteinExistence type="predicted"/>
<feature type="region of interest" description="Disordered" evidence="1">
    <location>
        <begin position="1"/>
        <end position="116"/>
    </location>
</feature>
<sequence>MPPRRAKGKASATTVPLGQKRRAEDASDAPKNAPPAKKARQNAPKAAPAKVVPAAEVIELSSDEEGSATEKKPVSAAVDDDSDNESQEMSDEDEPEDAAEEDGEDEDGNPRLPQKVRERLDYIVTHTDGPTSTYLKFITKELPNYMGRGGSNADVAANIANHCAFQAQLGRSDLAVERRLVKRVHGMCYGGCGESEDDDDYEVPQEILDRLVYCLHMLEGFDLKALRTVIKSLPRYKGRRKGELDDVLEDVMAHLDVMAAKKADAVAETAMIEKIKEKAGGKAKE</sequence>
<keyword evidence="3" id="KW-1185">Reference proteome</keyword>
<evidence type="ECO:0000313" key="2">
    <source>
        <dbReference type="EMBL" id="KAJ7765804.1"/>
    </source>
</evidence>
<dbReference type="Proteomes" id="UP001215598">
    <property type="component" value="Unassembled WGS sequence"/>
</dbReference>
<reference evidence="2" key="1">
    <citation type="submission" date="2023-03" db="EMBL/GenBank/DDBJ databases">
        <title>Massive genome expansion in bonnet fungi (Mycena s.s.) driven by repeated elements and novel gene families across ecological guilds.</title>
        <authorList>
            <consortium name="Lawrence Berkeley National Laboratory"/>
            <person name="Harder C.B."/>
            <person name="Miyauchi S."/>
            <person name="Viragh M."/>
            <person name="Kuo A."/>
            <person name="Thoen E."/>
            <person name="Andreopoulos B."/>
            <person name="Lu D."/>
            <person name="Skrede I."/>
            <person name="Drula E."/>
            <person name="Henrissat B."/>
            <person name="Morin E."/>
            <person name="Kohler A."/>
            <person name="Barry K."/>
            <person name="LaButti K."/>
            <person name="Morin E."/>
            <person name="Salamov A."/>
            <person name="Lipzen A."/>
            <person name="Mereny Z."/>
            <person name="Hegedus B."/>
            <person name="Baldrian P."/>
            <person name="Stursova M."/>
            <person name="Weitz H."/>
            <person name="Taylor A."/>
            <person name="Grigoriev I.V."/>
            <person name="Nagy L.G."/>
            <person name="Martin F."/>
            <person name="Kauserud H."/>
        </authorList>
    </citation>
    <scope>NUCLEOTIDE SEQUENCE</scope>
    <source>
        <strain evidence="2">CBHHK182m</strain>
    </source>
</reference>
<feature type="compositionally biased region" description="Low complexity" evidence="1">
    <location>
        <begin position="29"/>
        <end position="55"/>
    </location>
</feature>
<gene>
    <name evidence="2" type="ORF">B0H16DRAFT_402804</name>
</gene>
<protein>
    <submittedName>
        <fullName evidence="2">Uncharacterized protein</fullName>
    </submittedName>
</protein>
<feature type="compositionally biased region" description="Acidic residues" evidence="1">
    <location>
        <begin position="78"/>
        <end position="107"/>
    </location>
</feature>
<accession>A0AAD7NKP2</accession>